<evidence type="ECO:0000256" key="1">
    <source>
        <dbReference type="SAM" id="Phobius"/>
    </source>
</evidence>
<gene>
    <name evidence="2" type="ORF">CR513_43437</name>
</gene>
<dbReference type="EMBL" id="QJKJ01009462">
    <property type="protein sequence ID" value="RDX76557.1"/>
    <property type="molecule type" value="Genomic_DNA"/>
</dbReference>
<comment type="caution">
    <text evidence="2">The sequence shown here is derived from an EMBL/GenBank/DDBJ whole genome shotgun (WGS) entry which is preliminary data.</text>
</comment>
<keyword evidence="1" id="KW-0812">Transmembrane</keyword>
<accession>A0A371FE24</accession>
<proteinExistence type="predicted"/>
<feature type="non-terminal residue" evidence="2">
    <location>
        <position position="1"/>
    </location>
</feature>
<dbReference type="Proteomes" id="UP000257109">
    <property type="component" value="Unassembled WGS sequence"/>
</dbReference>
<reference evidence="2" key="1">
    <citation type="submission" date="2018-05" db="EMBL/GenBank/DDBJ databases">
        <title>Draft genome of Mucuna pruriens seed.</title>
        <authorList>
            <person name="Nnadi N.E."/>
            <person name="Vos R."/>
            <person name="Hasami M.H."/>
            <person name="Devisetty U.K."/>
            <person name="Aguiy J.C."/>
        </authorList>
    </citation>
    <scope>NUCLEOTIDE SEQUENCE [LARGE SCALE GENOMIC DNA]</scope>
    <source>
        <strain evidence="2">JCA_2017</strain>
    </source>
</reference>
<sequence>MVNEVVDRADIIGEVACHRLTPTLCSSKHVVYVLQWSTILTCAPHCKKPSQTIPKVATSTRSSRMQIGHLRANNLDGHHRGVKPLLPFVSYFCFSFELALGFPPGLLRVIVSFLLFLLPVLSCTIFSLASTFSPQFFDLVLFVSRPFIGPNAGRIQNPNQWSFGETLETQSHHLATTPPYPKDNKTPNIHYSFVEQEETLVEH</sequence>
<keyword evidence="1" id="KW-1133">Transmembrane helix</keyword>
<protein>
    <submittedName>
        <fullName evidence="2">Uncharacterized protein</fullName>
    </submittedName>
</protein>
<evidence type="ECO:0000313" key="2">
    <source>
        <dbReference type="EMBL" id="RDX76557.1"/>
    </source>
</evidence>
<feature type="transmembrane region" description="Helical" evidence="1">
    <location>
        <begin position="109"/>
        <end position="129"/>
    </location>
</feature>
<evidence type="ECO:0000313" key="3">
    <source>
        <dbReference type="Proteomes" id="UP000257109"/>
    </source>
</evidence>
<dbReference type="AlphaFoldDB" id="A0A371FE24"/>
<organism evidence="2 3">
    <name type="scientific">Mucuna pruriens</name>
    <name type="common">Velvet bean</name>
    <name type="synonym">Dolichos pruriens</name>
    <dbReference type="NCBI Taxonomy" id="157652"/>
    <lineage>
        <taxon>Eukaryota</taxon>
        <taxon>Viridiplantae</taxon>
        <taxon>Streptophyta</taxon>
        <taxon>Embryophyta</taxon>
        <taxon>Tracheophyta</taxon>
        <taxon>Spermatophyta</taxon>
        <taxon>Magnoliopsida</taxon>
        <taxon>eudicotyledons</taxon>
        <taxon>Gunneridae</taxon>
        <taxon>Pentapetalae</taxon>
        <taxon>rosids</taxon>
        <taxon>fabids</taxon>
        <taxon>Fabales</taxon>
        <taxon>Fabaceae</taxon>
        <taxon>Papilionoideae</taxon>
        <taxon>50 kb inversion clade</taxon>
        <taxon>NPAAA clade</taxon>
        <taxon>indigoferoid/millettioid clade</taxon>
        <taxon>Phaseoleae</taxon>
        <taxon>Mucuna</taxon>
    </lineage>
</organism>
<keyword evidence="3" id="KW-1185">Reference proteome</keyword>
<name>A0A371FE24_MUCPR</name>
<keyword evidence="1" id="KW-0472">Membrane</keyword>